<evidence type="ECO:0000259" key="1">
    <source>
        <dbReference type="Pfam" id="PF02441"/>
    </source>
</evidence>
<sequence length="83" mass="8392">MSAAPVILGVSGASGAAIALRLAELLNAAGVRVELIVTRGAERTLDEEVGPDALARLDRLATRRHAIDDLGATVASGSYPSPG</sequence>
<reference evidence="2" key="1">
    <citation type="journal article" date="2015" name="Nature">
        <title>Complex archaea that bridge the gap between prokaryotes and eukaryotes.</title>
        <authorList>
            <person name="Spang A."/>
            <person name="Saw J.H."/>
            <person name="Jorgensen S.L."/>
            <person name="Zaremba-Niedzwiedzka K."/>
            <person name="Martijn J."/>
            <person name="Lind A.E."/>
            <person name="van Eijk R."/>
            <person name="Schleper C."/>
            <person name="Guy L."/>
            <person name="Ettema T.J."/>
        </authorList>
    </citation>
    <scope>NUCLEOTIDE SEQUENCE</scope>
</reference>
<gene>
    <name evidence="2" type="ORF">LCGC14_0085290</name>
</gene>
<dbReference type="Gene3D" id="3.40.50.1950">
    <property type="entry name" value="Flavin prenyltransferase-like"/>
    <property type="match status" value="1"/>
</dbReference>
<dbReference type="InterPro" id="IPR003382">
    <property type="entry name" value="Flavoprotein"/>
</dbReference>
<dbReference type="InterPro" id="IPR036551">
    <property type="entry name" value="Flavin_trans-like"/>
</dbReference>
<proteinExistence type="predicted"/>
<organism evidence="2">
    <name type="scientific">marine sediment metagenome</name>
    <dbReference type="NCBI Taxonomy" id="412755"/>
    <lineage>
        <taxon>unclassified sequences</taxon>
        <taxon>metagenomes</taxon>
        <taxon>ecological metagenomes</taxon>
    </lineage>
</organism>
<accession>A0A0F9VKV7</accession>
<dbReference type="SUPFAM" id="SSF52507">
    <property type="entry name" value="Homo-oligomeric flavin-containing Cys decarboxylases, HFCD"/>
    <property type="match status" value="1"/>
</dbReference>
<evidence type="ECO:0000313" key="2">
    <source>
        <dbReference type="EMBL" id="KKO04700.1"/>
    </source>
</evidence>
<dbReference type="GO" id="GO:0003824">
    <property type="term" value="F:catalytic activity"/>
    <property type="evidence" value="ECO:0007669"/>
    <property type="project" value="InterPro"/>
</dbReference>
<protein>
    <recommendedName>
        <fullName evidence="1">Flavoprotein domain-containing protein</fullName>
    </recommendedName>
</protein>
<comment type="caution">
    <text evidence="2">The sequence shown here is derived from an EMBL/GenBank/DDBJ whole genome shotgun (WGS) entry which is preliminary data.</text>
</comment>
<name>A0A0F9VKV7_9ZZZZ</name>
<dbReference type="AlphaFoldDB" id="A0A0F9VKV7"/>
<dbReference type="EMBL" id="LAZR01000022">
    <property type="protein sequence ID" value="KKO04700.1"/>
    <property type="molecule type" value="Genomic_DNA"/>
</dbReference>
<dbReference type="Pfam" id="PF02441">
    <property type="entry name" value="Flavoprotein"/>
    <property type="match status" value="1"/>
</dbReference>
<feature type="domain" description="Flavoprotein" evidence="1">
    <location>
        <begin position="6"/>
        <end position="51"/>
    </location>
</feature>